<protein>
    <submittedName>
        <fullName evidence="1">Uncharacterized protein</fullName>
    </submittedName>
</protein>
<reference evidence="1" key="2">
    <citation type="journal article" date="2015" name="Fish Shellfish Immunol.">
        <title>Early steps in the European eel (Anguilla anguilla)-Vibrio vulnificus interaction in the gills: Role of the RtxA13 toxin.</title>
        <authorList>
            <person name="Callol A."/>
            <person name="Pajuelo D."/>
            <person name="Ebbesson L."/>
            <person name="Teles M."/>
            <person name="MacKenzie S."/>
            <person name="Amaro C."/>
        </authorList>
    </citation>
    <scope>NUCLEOTIDE SEQUENCE</scope>
</reference>
<sequence length="13" mass="1393">MACAMAYAALYTL</sequence>
<dbReference type="EMBL" id="GBXM01086574">
    <property type="protein sequence ID" value="JAH22003.1"/>
    <property type="molecule type" value="Transcribed_RNA"/>
</dbReference>
<organism evidence="1">
    <name type="scientific">Anguilla anguilla</name>
    <name type="common">European freshwater eel</name>
    <name type="synonym">Muraena anguilla</name>
    <dbReference type="NCBI Taxonomy" id="7936"/>
    <lineage>
        <taxon>Eukaryota</taxon>
        <taxon>Metazoa</taxon>
        <taxon>Chordata</taxon>
        <taxon>Craniata</taxon>
        <taxon>Vertebrata</taxon>
        <taxon>Euteleostomi</taxon>
        <taxon>Actinopterygii</taxon>
        <taxon>Neopterygii</taxon>
        <taxon>Teleostei</taxon>
        <taxon>Anguilliformes</taxon>
        <taxon>Anguillidae</taxon>
        <taxon>Anguilla</taxon>
    </lineage>
</organism>
<accession>A0A0E9R0Z9</accession>
<name>A0A0E9R0Z9_ANGAN</name>
<reference evidence="1" key="1">
    <citation type="submission" date="2014-11" db="EMBL/GenBank/DDBJ databases">
        <authorList>
            <person name="Amaro Gonzalez C."/>
        </authorList>
    </citation>
    <scope>NUCLEOTIDE SEQUENCE</scope>
</reference>
<proteinExistence type="predicted"/>
<evidence type="ECO:0000313" key="1">
    <source>
        <dbReference type="EMBL" id="JAH22003.1"/>
    </source>
</evidence>